<protein>
    <submittedName>
        <fullName evidence="7">Glycerate kinase</fullName>
    </submittedName>
</protein>
<dbReference type="InterPro" id="IPR038614">
    <property type="entry name" value="GK_N_sf"/>
</dbReference>
<dbReference type="Pfam" id="PF05161">
    <property type="entry name" value="MOFRL"/>
    <property type="match status" value="1"/>
</dbReference>
<feature type="domain" description="MOFRL" evidence="5">
    <location>
        <begin position="326"/>
        <end position="431"/>
    </location>
</feature>
<keyword evidence="2" id="KW-0547">Nucleotide-binding</keyword>
<evidence type="ECO:0000259" key="5">
    <source>
        <dbReference type="Pfam" id="PF05161"/>
    </source>
</evidence>
<dbReference type="GO" id="GO:0008887">
    <property type="term" value="F:glycerate kinase activity"/>
    <property type="evidence" value="ECO:0007669"/>
    <property type="project" value="InterPro"/>
</dbReference>
<dbReference type="Pfam" id="PF13660">
    <property type="entry name" value="DUF4147"/>
    <property type="match status" value="1"/>
</dbReference>
<sequence length="437" mass="47769">MQELAERMIKKALQAVDPYHLIRRQLRYEDSRLHIQDRLTLRLEDYKHIYLLGIGKGVAPMAAAMEELLGKRLDKSRVIVKYGHGQSLNKSEVFEAGHPIPDANTLQASQKLLELAEEAGADDLVFVLITGGGSALFELLPRDMNLDDLAGINNMLLASGASIDEINTVRKHLSLVKGGRLAQKIAPARCVSLILSDVIGDPLESIASGPTAPDPTTFEQARHILDKYRLWDKLSPKIQHIIEGKNRDVKESPDADQPVFKNVNNIIIGNNRLALKILEKEAGEAGLNTLVLTDRAEGEARELGVFLAGVLRSAKEDALPVAAPGCLILGGEPTVSIKGTGKGGRNQELVLAALLALKNYNRPFYLCSVGSDGTDGPTDAAGAWINEKTWAKAVQNKLNALEYLENNDSYSFFKVLNQLIITGPTRTNVMDLIFFLV</sequence>
<reference evidence="7" key="1">
    <citation type="journal article" date="2020" name="mSystems">
        <title>Genome- and Community-Level Interaction Insights into Carbon Utilization and Element Cycling Functions of Hydrothermarchaeota in Hydrothermal Sediment.</title>
        <authorList>
            <person name="Zhou Z."/>
            <person name="Liu Y."/>
            <person name="Xu W."/>
            <person name="Pan J."/>
            <person name="Luo Z.H."/>
            <person name="Li M."/>
        </authorList>
    </citation>
    <scope>NUCLEOTIDE SEQUENCE [LARGE SCALE GENOMIC DNA]</scope>
    <source>
        <strain evidence="7">HyVt-577</strain>
    </source>
</reference>
<dbReference type="FunFam" id="3.40.1480.10:FF:000002">
    <property type="entry name" value="Glycerate kinase"/>
    <property type="match status" value="1"/>
</dbReference>
<dbReference type="FunFam" id="3.40.50.10180:FF:000001">
    <property type="entry name" value="Glycerate kinase"/>
    <property type="match status" value="1"/>
</dbReference>
<evidence type="ECO:0000313" key="7">
    <source>
        <dbReference type="EMBL" id="HGY55876.1"/>
    </source>
</evidence>
<dbReference type="Proteomes" id="UP000885779">
    <property type="component" value="Unassembled WGS sequence"/>
</dbReference>
<evidence type="ECO:0000256" key="2">
    <source>
        <dbReference type="ARBA" id="ARBA00022741"/>
    </source>
</evidence>
<evidence type="ECO:0000256" key="3">
    <source>
        <dbReference type="ARBA" id="ARBA00022777"/>
    </source>
</evidence>
<dbReference type="PANTHER" id="PTHR12227">
    <property type="entry name" value="GLYCERATE KINASE"/>
    <property type="match status" value="1"/>
</dbReference>
<dbReference type="EMBL" id="DRQG01000086">
    <property type="protein sequence ID" value="HGY55876.1"/>
    <property type="molecule type" value="Genomic_DNA"/>
</dbReference>
<dbReference type="InterPro" id="IPR025286">
    <property type="entry name" value="MOFRL_assoc_dom"/>
</dbReference>
<dbReference type="GO" id="GO:0005524">
    <property type="term" value="F:ATP binding"/>
    <property type="evidence" value="ECO:0007669"/>
    <property type="project" value="UniProtKB-KW"/>
</dbReference>
<dbReference type="GO" id="GO:0005737">
    <property type="term" value="C:cytoplasm"/>
    <property type="evidence" value="ECO:0007669"/>
    <property type="project" value="TreeGrafter"/>
</dbReference>
<dbReference type="PANTHER" id="PTHR12227:SF0">
    <property type="entry name" value="GLYCERATE KINASE"/>
    <property type="match status" value="1"/>
</dbReference>
<keyword evidence="4" id="KW-0067">ATP-binding</keyword>
<evidence type="ECO:0000256" key="4">
    <source>
        <dbReference type="ARBA" id="ARBA00022840"/>
    </source>
</evidence>
<dbReference type="InterPro" id="IPR039760">
    <property type="entry name" value="MOFRL_protein"/>
</dbReference>
<keyword evidence="3 7" id="KW-0418">Kinase</keyword>
<dbReference type="AlphaFoldDB" id="A0A7V4WVY0"/>
<evidence type="ECO:0000259" key="6">
    <source>
        <dbReference type="Pfam" id="PF13660"/>
    </source>
</evidence>
<keyword evidence="1" id="KW-0808">Transferase</keyword>
<comment type="caution">
    <text evidence="7">The sequence shown here is derived from an EMBL/GenBank/DDBJ whole genome shotgun (WGS) entry which is preliminary data.</text>
</comment>
<feature type="domain" description="MOFRL-associated" evidence="6">
    <location>
        <begin position="5"/>
        <end position="242"/>
    </location>
</feature>
<proteinExistence type="predicted"/>
<dbReference type="Gene3D" id="3.40.50.10180">
    <property type="entry name" value="Glycerate kinase, MOFRL-like N-terminal domain"/>
    <property type="match status" value="1"/>
</dbReference>
<gene>
    <name evidence="7" type="ORF">ENK44_09250</name>
</gene>
<organism evidence="7">
    <name type="scientific">Caldithrix abyssi</name>
    <dbReference type="NCBI Taxonomy" id="187145"/>
    <lineage>
        <taxon>Bacteria</taxon>
        <taxon>Pseudomonadati</taxon>
        <taxon>Calditrichota</taxon>
        <taxon>Calditrichia</taxon>
        <taxon>Calditrichales</taxon>
        <taxon>Calditrichaceae</taxon>
        <taxon>Caldithrix</taxon>
    </lineage>
</organism>
<dbReference type="InterPro" id="IPR037035">
    <property type="entry name" value="GK-like_C_sf"/>
</dbReference>
<name>A0A7V4WVY0_CALAY</name>
<dbReference type="SUPFAM" id="SSF82544">
    <property type="entry name" value="GckA/TtuD-like"/>
    <property type="match status" value="1"/>
</dbReference>
<evidence type="ECO:0000256" key="1">
    <source>
        <dbReference type="ARBA" id="ARBA00022679"/>
    </source>
</evidence>
<dbReference type="InterPro" id="IPR007835">
    <property type="entry name" value="MOFRL"/>
</dbReference>
<dbReference type="Gene3D" id="3.40.1480.10">
    <property type="entry name" value="MOFRL domain"/>
    <property type="match status" value="1"/>
</dbReference>
<accession>A0A7V4WVY0</accession>